<dbReference type="PANTHER" id="PTHR13504:SF40">
    <property type="entry name" value="FIDO DOMAIN-CONTAINING PROTEIN"/>
    <property type="match status" value="1"/>
</dbReference>
<evidence type="ECO:0000313" key="2">
    <source>
        <dbReference type="EMBL" id="HIY94653.1"/>
    </source>
</evidence>
<comment type="caution">
    <text evidence="2">The sequence shown here is derived from an EMBL/GenBank/DDBJ whole genome shotgun (WGS) entry which is preliminary data.</text>
</comment>
<evidence type="ECO:0000259" key="1">
    <source>
        <dbReference type="PROSITE" id="PS51459"/>
    </source>
</evidence>
<dbReference type="InterPro" id="IPR003812">
    <property type="entry name" value="Fido"/>
</dbReference>
<dbReference type="Gene3D" id="1.10.3290.10">
    <property type="entry name" value="Fido-like domain"/>
    <property type="match status" value="1"/>
</dbReference>
<feature type="domain" description="Fido" evidence="1">
    <location>
        <begin position="17"/>
        <end position="173"/>
    </location>
</feature>
<dbReference type="AlphaFoldDB" id="A0A9D2CQY1"/>
<dbReference type="InterPro" id="IPR036597">
    <property type="entry name" value="Fido-like_dom_sf"/>
</dbReference>
<reference evidence="2" key="1">
    <citation type="journal article" date="2021" name="PeerJ">
        <title>Extensive microbial diversity within the chicken gut microbiome revealed by metagenomics and culture.</title>
        <authorList>
            <person name="Gilroy R."/>
            <person name="Ravi A."/>
            <person name="Getino M."/>
            <person name="Pursley I."/>
            <person name="Horton D.L."/>
            <person name="Alikhan N.F."/>
            <person name="Baker D."/>
            <person name="Gharbi K."/>
            <person name="Hall N."/>
            <person name="Watson M."/>
            <person name="Adriaenssens E.M."/>
            <person name="Foster-Nyarko E."/>
            <person name="Jarju S."/>
            <person name="Secka A."/>
            <person name="Antonio M."/>
            <person name="Oren A."/>
            <person name="Chaudhuri R.R."/>
            <person name="La Ragione R."/>
            <person name="Hildebrand F."/>
            <person name="Pallen M.J."/>
        </authorList>
    </citation>
    <scope>NUCLEOTIDE SEQUENCE</scope>
    <source>
        <strain evidence="2">ChiHjej12B11-9195</strain>
    </source>
</reference>
<dbReference type="Proteomes" id="UP000824134">
    <property type="component" value="Unassembled WGS sequence"/>
</dbReference>
<dbReference type="InterPro" id="IPR040198">
    <property type="entry name" value="Fido_containing"/>
</dbReference>
<organism evidence="2 3">
    <name type="scientific">Candidatus Rothia avicola</name>
    <dbReference type="NCBI Taxonomy" id="2840478"/>
    <lineage>
        <taxon>Bacteria</taxon>
        <taxon>Bacillati</taxon>
        <taxon>Actinomycetota</taxon>
        <taxon>Actinomycetes</taxon>
        <taxon>Micrococcales</taxon>
        <taxon>Micrococcaceae</taxon>
        <taxon>Rothia</taxon>
    </lineage>
</organism>
<proteinExistence type="predicted"/>
<dbReference type="PANTHER" id="PTHR13504">
    <property type="entry name" value="FIDO DOMAIN-CONTAINING PROTEIN DDB_G0283145"/>
    <property type="match status" value="1"/>
</dbReference>
<dbReference type="PROSITE" id="PS51459">
    <property type="entry name" value="FIDO"/>
    <property type="match status" value="1"/>
</dbReference>
<evidence type="ECO:0000313" key="3">
    <source>
        <dbReference type="Proteomes" id="UP000824134"/>
    </source>
</evidence>
<name>A0A9D2CQY1_9MICC</name>
<accession>A0A9D2CQY1</accession>
<reference evidence="2" key="2">
    <citation type="submission" date="2021-04" db="EMBL/GenBank/DDBJ databases">
        <authorList>
            <person name="Gilroy R."/>
        </authorList>
    </citation>
    <scope>NUCLEOTIDE SEQUENCE</scope>
    <source>
        <strain evidence="2">ChiHjej12B11-9195</strain>
    </source>
</reference>
<gene>
    <name evidence="2" type="ORF">H9821_03175</name>
</gene>
<dbReference type="SUPFAM" id="SSF140931">
    <property type="entry name" value="Fic-like"/>
    <property type="match status" value="1"/>
</dbReference>
<protein>
    <submittedName>
        <fullName evidence="2">Fic family protein</fullName>
    </submittedName>
</protein>
<dbReference type="EMBL" id="DXCN01000029">
    <property type="protein sequence ID" value="HIY94653.1"/>
    <property type="molecule type" value="Genomic_DNA"/>
</dbReference>
<sequence>MARLYLELSEGRIEAPRTLQEIRDIYDALFGAEISSQDALDGELFRAGPVYIRDGAGATVHAGTQGEPAIWEQLQAMLAHLEEEDAPFLLSRVVSHFMFEAVHPFYDGNGRFGRFVLSAQLYEVLSAYTVLTLSAVIYQKKAAYYKAFSEVEEPLNMGDATHFAQAMMGFVRDAQMELINDFYAKKKLMSSLSERVDALPQERRELSGGAVASLFVLGQVYLFGGGMGLDWDTLTRVSGKSRNTVRSYIEELEKHELIDRVSSRPLRFRLSQAGVALLGLDTA</sequence>
<dbReference type="Pfam" id="PF02661">
    <property type="entry name" value="Fic"/>
    <property type="match status" value="1"/>
</dbReference>